<evidence type="ECO:0000256" key="1">
    <source>
        <dbReference type="SAM" id="MobiDB-lite"/>
    </source>
</evidence>
<dbReference type="Proteomes" id="UP000006854">
    <property type="component" value="Chromosome"/>
</dbReference>
<feature type="transmembrane region" description="Helical" evidence="2">
    <location>
        <begin position="301"/>
        <end position="323"/>
    </location>
</feature>
<protein>
    <recommendedName>
        <fullName evidence="6">DUF916 domain-containing protein</fullName>
    </recommendedName>
</protein>
<keyword evidence="3" id="KW-0732">Signal</keyword>
<evidence type="ECO:0008006" key="6">
    <source>
        <dbReference type="Google" id="ProtNLM"/>
    </source>
</evidence>
<dbReference type="HOGENOM" id="CLU_051827_0_0_11"/>
<evidence type="ECO:0000256" key="2">
    <source>
        <dbReference type="SAM" id="Phobius"/>
    </source>
</evidence>
<organism evidence="4 5">
    <name type="scientific">Streptomyces venezuelae (strain ATCC 10712 / CBS 650.69 / DSM 40230 / JCM 4526 / NBRC 13096 / PD 04745)</name>
    <dbReference type="NCBI Taxonomy" id="953739"/>
    <lineage>
        <taxon>Bacteria</taxon>
        <taxon>Bacillati</taxon>
        <taxon>Actinomycetota</taxon>
        <taxon>Actinomycetes</taxon>
        <taxon>Kitasatosporales</taxon>
        <taxon>Streptomycetaceae</taxon>
        <taxon>Streptomyces</taxon>
    </lineage>
</organism>
<name>F2R251_STRVP</name>
<reference evidence="4 5" key="1">
    <citation type="journal article" date="2011" name="BMC Genomics">
        <title>Genome-wide analysis of the role of GlnR in Streptomyces venezuelae provides new insights into global nitrogen regulation in actinomycetes.</title>
        <authorList>
            <person name="Pullan S.T."/>
            <person name="Bibb M.J."/>
            <person name="Merrick M."/>
        </authorList>
    </citation>
    <scope>NUCLEOTIDE SEQUENCE [LARGE SCALE GENOMIC DNA]</scope>
    <source>
        <strain evidence="5">ATCC 10712 / CBS 650.69 / DSM 40230 / JCM 4526 / NBRC 13096 / PD 04745</strain>
    </source>
</reference>
<gene>
    <name evidence="4" type="ordered locus">SVEN_2314</name>
</gene>
<feature type="compositionally biased region" description="Basic and acidic residues" evidence="1">
    <location>
        <begin position="341"/>
        <end position="353"/>
    </location>
</feature>
<feature type="chain" id="PRO_5003284926" description="DUF916 domain-containing protein" evidence="3">
    <location>
        <begin position="44"/>
        <end position="353"/>
    </location>
</feature>
<dbReference type="KEGG" id="sve:SVEN_2314"/>
<keyword evidence="2" id="KW-0812">Transmembrane</keyword>
<accession>F2R251</accession>
<dbReference type="PATRIC" id="fig|953739.5.peg.4471"/>
<dbReference type="EMBL" id="FR845719">
    <property type="protein sequence ID" value="CCA55600.1"/>
    <property type="molecule type" value="Genomic_DNA"/>
</dbReference>
<keyword evidence="2" id="KW-0472">Membrane</keyword>
<sequence length="353" mass="37471">MRAGRAPGRPAPHPGGFRLVRTPCVLLLSALLLLLGATPPAQAAENGEWAVYPAAAQLGSRPYFFLTADPGSTVTDRVTVANKTAAPLTFRLYGADAYNTDRDGGFAVRTQQEKQTGAGAWITPERTRITVPARSAVTVPYTLSVPADADPGDHPGALVALDERITPGGRGGVAVGVQRAVAARLYLRVNGPTVPALGVEDVTVDQDRPLVPGTRTSTAVISYTLHNRGNVTLNPQVVLRARGLFGRTLLDRDLTKVPAELLPRQKIRLTERWTGSPQFDRADVTLTATAKDVKESGTASFLAFPWLAAATVLVGAVAGFLGLRIRRHRAARAEAGTETSTEARREPSAHVST</sequence>
<dbReference type="AlphaFoldDB" id="F2R251"/>
<dbReference type="eggNOG" id="COG1361">
    <property type="taxonomic scope" value="Bacteria"/>
</dbReference>
<feature type="region of interest" description="Disordered" evidence="1">
    <location>
        <begin position="331"/>
        <end position="353"/>
    </location>
</feature>
<feature type="signal peptide" evidence="3">
    <location>
        <begin position="1"/>
        <end position="43"/>
    </location>
</feature>
<evidence type="ECO:0000256" key="3">
    <source>
        <dbReference type="SAM" id="SignalP"/>
    </source>
</evidence>
<dbReference type="STRING" id="953739.SVEN_2314"/>
<evidence type="ECO:0000313" key="5">
    <source>
        <dbReference type="Proteomes" id="UP000006854"/>
    </source>
</evidence>
<keyword evidence="2" id="KW-1133">Transmembrane helix</keyword>
<evidence type="ECO:0000313" key="4">
    <source>
        <dbReference type="EMBL" id="CCA55600.1"/>
    </source>
</evidence>
<proteinExistence type="predicted"/>
<keyword evidence="5" id="KW-1185">Reference proteome</keyword>